<sequence length="713" mass="78541">MSMDMERFVHRGWDGRVLDVDEFQVAKALLTGEADLLSQEVDGQHLFDWCCHFGHQSTAAAMVSFGVQGCVFKGPHSLPPHRSRPVTRRGSRSTPFHACHCSGWSTCKRCSWGFPENKGSGIWVEQWDASLEEAKNAAKSAATIPVVRALLEAFRSQAAVDGLATAEGMAYLLDVAILIGDAELARCCAQHCTRMPLRRWRGHELVRIFYDDGLFPLAEIQEKDILIAALAAGLQLKDLRFSGCTSVSLGEAIVLSPDAELWHRVQGLQLQLGPWPAHREGNQMARFLLEPSGGQVRLSSERLHRAQRAGLALSSFQAWVPIDCQRCGRNCFWFPFSLLDLAILFGQSDCAELCGSMDIEATKVTLPASLEAMPIEWEDEVPCNFCRVVCTLFRISDDWAESIASLPERQAAAAEALRAALQASRRKIAASAGFGLFQTMRSWARGKSVPMALVNLVLAFAAERPSLLQALEGREWELPPLGHWWEESERRAQPVVEDPEPHAQAESLGVAERQPAGAGTAASSSNDMQAQPDGTSEKESGSDQDTTNDLLTALRNSKSDNPPLSGDGVVIFRLTRKAHAEEVNAVLFDATGPLWPLHRRVLEAGCEVAPEWSPIKALFVPLTQPQLQELAQGNIYELGKVHLLALQSDAELLTEAFNGELQRSVRPKLRRETPRRDDEEEGARDHEPLLVMEGGIHDGVRTDSDLGYPVYEA</sequence>
<evidence type="ECO:0000313" key="3">
    <source>
        <dbReference type="Proteomes" id="UP000186817"/>
    </source>
</evidence>
<protein>
    <submittedName>
        <fullName evidence="2">Uncharacterized protein</fullName>
    </submittedName>
</protein>
<evidence type="ECO:0000256" key="1">
    <source>
        <dbReference type="SAM" id="MobiDB-lite"/>
    </source>
</evidence>
<reference evidence="2 3" key="1">
    <citation type="submission" date="2016-02" db="EMBL/GenBank/DDBJ databases">
        <title>Genome analysis of coral dinoflagellate symbionts highlights evolutionary adaptations to a symbiotic lifestyle.</title>
        <authorList>
            <person name="Aranda M."/>
            <person name="Li Y."/>
            <person name="Liew Y.J."/>
            <person name="Baumgarten S."/>
            <person name="Simakov O."/>
            <person name="Wilson M."/>
            <person name="Piel J."/>
            <person name="Ashoor H."/>
            <person name="Bougouffa S."/>
            <person name="Bajic V.B."/>
            <person name="Ryu T."/>
            <person name="Ravasi T."/>
            <person name="Bayer T."/>
            <person name="Micklem G."/>
            <person name="Kim H."/>
            <person name="Bhak J."/>
            <person name="Lajeunesse T.C."/>
            <person name="Voolstra C.R."/>
        </authorList>
    </citation>
    <scope>NUCLEOTIDE SEQUENCE [LARGE SCALE GENOMIC DNA]</scope>
    <source>
        <strain evidence="2 3">CCMP2467</strain>
    </source>
</reference>
<dbReference type="EMBL" id="LSRX01000123">
    <property type="protein sequence ID" value="OLQ08153.1"/>
    <property type="molecule type" value="Genomic_DNA"/>
</dbReference>
<organism evidence="2 3">
    <name type="scientific">Symbiodinium microadriaticum</name>
    <name type="common">Dinoflagellate</name>
    <name type="synonym">Zooxanthella microadriatica</name>
    <dbReference type="NCBI Taxonomy" id="2951"/>
    <lineage>
        <taxon>Eukaryota</taxon>
        <taxon>Sar</taxon>
        <taxon>Alveolata</taxon>
        <taxon>Dinophyceae</taxon>
        <taxon>Suessiales</taxon>
        <taxon>Symbiodiniaceae</taxon>
        <taxon>Symbiodinium</taxon>
    </lineage>
</organism>
<dbReference type="OrthoDB" id="412059at2759"/>
<comment type="caution">
    <text evidence="2">The sequence shown here is derived from an EMBL/GenBank/DDBJ whole genome shotgun (WGS) entry which is preliminary data.</text>
</comment>
<dbReference type="AlphaFoldDB" id="A0A1Q9EL23"/>
<feature type="region of interest" description="Disordered" evidence="1">
    <location>
        <begin position="665"/>
        <end position="688"/>
    </location>
</feature>
<name>A0A1Q9EL23_SYMMI</name>
<gene>
    <name evidence="2" type="ORF">AK812_SmicGene8341</name>
</gene>
<proteinExistence type="predicted"/>
<keyword evidence="3" id="KW-1185">Reference proteome</keyword>
<feature type="compositionally biased region" description="Polar residues" evidence="1">
    <location>
        <begin position="521"/>
        <end position="534"/>
    </location>
</feature>
<dbReference type="Proteomes" id="UP000186817">
    <property type="component" value="Unassembled WGS sequence"/>
</dbReference>
<feature type="compositionally biased region" description="Basic and acidic residues" evidence="1">
    <location>
        <begin position="670"/>
        <end position="688"/>
    </location>
</feature>
<accession>A0A1Q9EL23</accession>
<feature type="region of interest" description="Disordered" evidence="1">
    <location>
        <begin position="490"/>
        <end position="547"/>
    </location>
</feature>
<evidence type="ECO:0000313" key="2">
    <source>
        <dbReference type="EMBL" id="OLQ08153.1"/>
    </source>
</evidence>